<keyword evidence="2" id="KW-1185">Reference proteome</keyword>
<gene>
    <name evidence="1" type="primary">Necator_chrII.g6102</name>
    <name evidence="1" type="ORF">RB195_018309</name>
</gene>
<organism evidence="1 2">
    <name type="scientific">Necator americanus</name>
    <name type="common">Human hookworm</name>
    <dbReference type="NCBI Taxonomy" id="51031"/>
    <lineage>
        <taxon>Eukaryota</taxon>
        <taxon>Metazoa</taxon>
        <taxon>Ecdysozoa</taxon>
        <taxon>Nematoda</taxon>
        <taxon>Chromadorea</taxon>
        <taxon>Rhabditida</taxon>
        <taxon>Rhabditina</taxon>
        <taxon>Rhabditomorpha</taxon>
        <taxon>Strongyloidea</taxon>
        <taxon>Ancylostomatidae</taxon>
        <taxon>Bunostominae</taxon>
        <taxon>Necator</taxon>
    </lineage>
</organism>
<accession>A0ABR1CC63</accession>
<protein>
    <submittedName>
        <fullName evidence="1">Uncharacterized protein</fullName>
    </submittedName>
</protein>
<dbReference type="Proteomes" id="UP001303046">
    <property type="component" value="Unassembled WGS sequence"/>
</dbReference>
<proteinExistence type="predicted"/>
<comment type="caution">
    <text evidence="1">The sequence shown here is derived from an EMBL/GenBank/DDBJ whole genome shotgun (WGS) entry which is preliminary data.</text>
</comment>
<sequence>MADNFDFVVPRPQSNLYSSSEQQKLPDPHTRKPIADCPLSIIRSELHPCAHLFWITTRKSKRSRSDHQNSLLLSIKGKIIVSFVAHQTLPGFYIQSTQLPHLIEDYLLDNFSQQTAASTSIDDYSSNAKFIRNSASKLAVAEGREIKNARRAETLAPSS</sequence>
<reference evidence="1 2" key="1">
    <citation type="submission" date="2023-08" db="EMBL/GenBank/DDBJ databases">
        <title>A Necator americanus chromosomal reference genome.</title>
        <authorList>
            <person name="Ilik V."/>
            <person name="Petrzelkova K.J."/>
            <person name="Pardy F."/>
            <person name="Fuh T."/>
            <person name="Niatou-Singa F.S."/>
            <person name="Gouil Q."/>
            <person name="Baker L."/>
            <person name="Ritchie M.E."/>
            <person name="Jex A.R."/>
            <person name="Gazzola D."/>
            <person name="Li H."/>
            <person name="Toshio Fujiwara R."/>
            <person name="Zhan B."/>
            <person name="Aroian R.V."/>
            <person name="Pafco B."/>
            <person name="Schwarz E.M."/>
        </authorList>
    </citation>
    <scope>NUCLEOTIDE SEQUENCE [LARGE SCALE GENOMIC DNA]</scope>
    <source>
        <strain evidence="1 2">Aroian</strain>
        <tissue evidence="1">Whole animal</tissue>
    </source>
</reference>
<evidence type="ECO:0000313" key="1">
    <source>
        <dbReference type="EMBL" id="KAK6735030.1"/>
    </source>
</evidence>
<evidence type="ECO:0000313" key="2">
    <source>
        <dbReference type="Proteomes" id="UP001303046"/>
    </source>
</evidence>
<name>A0ABR1CC63_NECAM</name>
<dbReference type="EMBL" id="JAVFWL010000002">
    <property type="protein sequence ID" value="KAK6735030.1"/>
    <property type="molecule type" value="Genomic_DNA"/>
</dbReference>